<dbReference type="InterPro" id="IPR017850">
    <property type="entry name" value="Alkaline_phosphatase_core_sf"/>
</dbReference>
<dbReference type="PANTHER" id="PTHR30443:SF2">
    <property type="entry name" value="PHOSPHOETHANOLAMINE TRANSFERASE EPTC"/>
    <property type="match status" value="1"/>
</dbReference>
<evidence type="ECO:0000313" key="9">
    <source>
        <dbReference type="EMBL" id="KPD03562.1"/>
    </source>
</evidence>
<evidence type="ECO:0000256" key="6">
    <source>
        <dbReference type="ARBA" id="ARBA00023136"/>
    </source>
</evidence>
<keyword evidence="3" id="KW-0808">Transferase</keyword>
<feature type="domain" description="Sulfatase N-terminal" evidence="8">
    <location>
        <begin position="236"/>
        <end position="528"/>
    </location>
</feature>
<evidence type="ECO:0000256" key="5">
    <source>
        <dbReference type="ARBA" id="ARBA00022989"/>
    </source>
</evidence>
<dbReference type="Gene3D" id="3.40.720.10">
    <property type="entry name" value="Alkaline Phosphatase, subunit A"/>
    <property type="match status" value="1"/>
</dbReference>
<keyword evidence="4 7" id="KW-0812">Transmembrane</keyword>
<sequence length="569" mass="65842">MVNSYQKQKFSWSSLIWLLIFFWYFSSLIQIYIVISGQSNSIGLRDSLLYSTLWLIPALLFPQRIKLVTGIIGIILWLASSVALAYYIVYGQQFSQSVLFIIFETNTNEAGEFLTQYLSFKVIGILLIYALGALLLWRKIKPVYLPTSGKWISSILILSVLFGIPYYNKGIKNNQPLSRVVAYVNSKLAYATPWQFISGYYLYKHQLANMEELINDNSKIPPLTNFIDNNANQSETLVLVIGESTSRDRMSLYGYARQTTPELDKLKSDYPQNLTAFTDVVTPRPYTIETLQQTLTFADQLEPDLYQTRPSLMNIMKQAGFKTFWITNQQTMTERNTMLTAFSRQTDKQYYLNNDMAQSSRSYDDAVFAPFKEALADPAERKFIVVHLLGTHMKYQFRYPPEKEIFTGKDNAVPANLSGENLDDYNAYDNAQHYNDYIVSSLIKDFDNTKDNGFLVYFSDHGEEVFDTEPHKTLGRNEGSPTKPMYNIPFIIWRSPAWLENHNINLDNKTQRPYSNMNFIYTWSDLAGFNYDGFIPEKSLLNDNYQPQPRYIGDPSKKQNLRLYDDLTK</sequence>
<dbReference type="Proteomes" id="UP000053226">
    <property type="component" value="Unassembled WGS sequence"/>
</dbReference>
<dbReference type="NCBIfam" id="NF007933">
    <property type="entry name" value="PRK10649.1"/>
    <property type="match status" value="1"/>
</dbReference>
<gene>
    <name evidence="9" type="ORF">M992_1155</name>
</gene>
<dbReference type="NCBIfam" id="NF012179">
    <property type="entry name" value="CptA"/>
    <property type="match status" value="1"/>
</dbReference>
<evidence type="ECO:0000313" key="10">
    <source>
        <dbReference type="Proteomes" id="UP000053226"/>
    </source>
</evidence>
<comment type="caution">
    <text evidence="9">The sequence shown here is derived from an EMBL/GenBank/DDBJ whole genome shotgun (WGS) entry which is preliminary data.</text>
</comment>
<accession>A0A0N0IB32</accession>
<evidence type="ECO:0000259" key="8">
    <source>
        <dbReference type="Pfam" id="PF00884"/>
    </source>
</evidence>
<evidence type="ECO:0000256" key="2">
    <source>
        <dbReference type="ARBA" id="ARBA00022475"/>
    </source>
</evidence>
<dbReference type="InterPro" id="IPR000917">
    <property type="entry name" value="Sulfatase_N"/>
</dbReference>
<dbReference type="AlphaFoldDB" id="A0A0N0IB32"/>
<evidence type="ECO:0000256" key="7">
    <source>
        <dbReference type="SAM" id="Phobius"/>
    </source>
</evidence>
<dbReference type="CDD" id="cd16017">
    <property type="entry name" value="LptA"/>
    <property type="match status" value="1"/>
</dbReference>
<feature type="transmembrane region" description="Helical" evidence="7">
    <location>
        <begin position="67"/>
        <end position="89"/>
    </location>
</feature>
<dbReference type="PANTHER" id="PTHR30443">
    <property type="entry name" value="INNER MEMBRANE PROTEIN"/>
    <property type="match status" value="1"/>
</dbReference>
<name>A0A0N0IB32_9GAMM</name>
<dbReference type="Pfam" id="PF00884">
    <property type="entry name" value="Sulfatase"/>
    <property type="match status" value="1"/>
</dbReference>
<dbReference type="GO" id="GO:0005886">
    <property type="term" value="C:plasma membrane"/>
    <property type="evidence" value="ECO:0007669"/>
    <property type="project" value="UniProtKB-SubCell"/>
</dbReference>
<dbReference type="OrthoDB" id="9786870at2"/>
<dbReference type="EC" id="3.1.6.-" evidence="9"/>
<keyword evidence="9" id="KW-0378">Hydrolase</keyword>
<proteinExistence type="predicted"/>
<organism evidence="9 10">
    <name type="scientific">Moellerella wisconsensis ATCC 35017</name>
    <dbReference type="NCBI Taxonomy" id="1354267"/>
    <lineage>
        <taxon>Bacteria</taxon>
        <taxon>Pseudomonadati</taxon>
        <taxon>Pseudomonadota</taxon>
        <taxon>Gammaproteobacteria</taxon>
        <taxon>Enterobacterales</taxon>
        <taxon>Morganellaceae</taxon>
        <taxon>Moellerella</taxon>
    </lineage>
</organism>
<evidence type="ECO:0000256" key="3">
    <source>
        <dbReference type="ARBA" id="ARBA00022679"/>
    </source>
</evidence>
<dbReference type="EMBL" id="LGAA01000010">
    <property type="protein sequence ID" value="KPD03562.1"/>
    <property type="molecule type" value="Genomic_DNA"/>
</dbReference>
<feature type="transmembrane region" description="Helical" evidence="7">
    <location>
        <begin position="12"/>
        <end position="35"/>
    </location>
</feature>
<dbReference type="RefSeq" id="WP_053907710.1">
    <property type="nucleotide sequence ID" value="NZ_CAWMUS010000010.1"/>
</dbReference>
<feature type="transmembrane region" description="Helical" evidence="7">
    <location>
        <begin position="118"/>
        <end position="137"/>
    </location>
</feature>
<dbReference type="GO" id="GO:0016787">
    <property type="term" value="F:hydrolase activity"/>
    <property type="evidence" value="ECO:0007669"/>
    <property type="project" value="UniProtKB-KW"/>
</dbReference>
<dbReference type="SUPFAM" id="SSF53649">
    <property type="entry name" value="Alkaline phosphatase-like"/>
    <property type="match status" value="1"/>
</dbReference>
<dbReference type="GO" id="GO:0016776">
    <property type="term" value="F:phosphotransferase activity, phosphate group as acceptor"/>
    <property type="evidence" value="ECO:0007669"/>
    <property type="project" value="TreeGrafter"/>
</dbReference>
<comment type="subcellular location">
    <subcellularLocation>
        <location evidence="1">Cell membrane</location>
        <topology evidence="1">Multi-pass membrane protein</topology>
    </subcellularLocation>
</comment>
<reference evidence="9 10" key="1">
    <citation type="submission" date="2015-07" db="EMBL/GenBank/DDBJ databases">
        <title>ATOL: Assembling a taxonomically balanced genome-scale reconstruction of the evolutionary history of the Enterobacteriaceae.</title>
        <authorList>
            <person name="Plunkett G.III."/>
            <person name="Neeno-Eckwall E.C."/>
            <person name="Glasner J.D."/>
            <person name="Perna N.T."/>
        </authorList>
    </citation>
    <scope>NUCLEOTIDE SEQUENCE [LARGE SCALE GENOMIC DNA]</scope>
    <source>
        <strain evidence="9 10">ATCC 35017</strain>
    </source>
</reference>
<evidence type="ECO:0000256" key="4">
    <source>
        <dbReference type="ARBA" id="ARBA00022692"/>
    </source>
</evidence>
<keyword evidence="5 7" id="KW-1133">Transmembrane helix</keyword>
<keyword evidence="6 7" id="KW-0472">Membrane</keyword>
<dbReference type="InterPro" id="IPR058130">
    <property type="entry name" value="PEA_transf_C"/>
</dbReference>
<protein>
    <submittedName>
        <fullName evidence="9">Uncharacterized UPF0141 family membrane protein</fullName>
        <ecNumber evidence="9">3.1.6.-</ecNumber>
    </submittedName>
</protein>
<keyword evidence="10" id="KW-1185">Reference proteome</keyword>
<feature type="transmembrane region" description="Helical" evidence="7">
    <location>
        <begin position="149"/>
        <end position="167"/>
    </location>
</feature>
<evidence type="ECO:0000256" key="1">
    <source>
        <dbReference type="ARBA" id="ARBA00004651"/>
    </source>
</evidence>
<dbReference type="InterPro" id="IPR040423">
    <property type="entry name" value="PEA_transferase"/>
</dbReference>
<keyword evidence="2" id="KW-1003">Cell membrane</keyword>
<dbReference type="InterPro" id="IPR047787">
    <property type="entry name" value="EptC/CptA"/>
</dbReference>
<dbReference type="GO" id="GO:0009244">
    <property type="term" value="P:lipopolysaccharide core region biosynthetic process"/>
    <property type="evidence" value="ECO:0007669"/>
    <property type="project" value="TreeGrafter"/>
</dbReference>